<dbReference type="InterPro" id="IPR003593">
    <property type="entry name" value="AAA+_ATPase"/>
</dbReference>
<evidence type="ECO:0000256" key="9">
    <source>
        <dbReference type="SAM" id="Phobius"/>
    </source>
</evidence>
<dbReference type="PANTHER" id="PTHR19241">
    <property type="entry name" value="ATP-BINDING CASSETTE TRANSPORTER"/>
    <property type="match status" value="1"/>
</dbReference>
<dbReference type="Pfam" id="PF01061">
    <property type="entry name" value="ABC2_membrane"/>
    <property type="match status" value="2"/>
</dbReference>
<dbReference type="SMART" id="SM00382">
    <property type="entry name" value="AAA"/>
    <property type="match status" value="2"/>
</dbReference>
<evidence type="ECO:0000313" key="12">
    <source>
        <dbReference type="Proteomes" id="UP000634136"/>
    </source>
</evidence>
<dbReference type="SUPFAM" id="SSF52540">
    <property type="entry name" value="P-loop containing nucleoside triphosphate hydrolases"/>
    <property type="match status" value="4"/>
</dbReference>
<dbReference type="GO" id="GO:0005524">
    <property type="term" value="F:ATP binding"/>
    <property type="evidence" value="ECO:0007669"/>
    <property type="project" value="UniProtKB-KW"/>
</dbReference>
<feature type="transmembrane region" description="Helical" evidence="9">
    <location>
        <begin position="1523"/>
        <end position="1545"/>
    </location>
</feature>
<evidence type="ECO:0000313" key="11">
    <source>
        <dbReference type="EMBL" id="KAF7803822.1"/>
    </source>
</evidence>
<feature type="domain" description="ABC transporter" evidence="10">
    <location>
        <begin position="675"/>
        <end position="900"/>
    </location>
</feature>
<keyword evidence="5" id="KW-0547">Nucleotide-binding</keyword>
<feature type="domain" description="ABC transporter" evidence="10">
    <location>
        <begin position="140"/>
        <end position="332"/>
    </location>
</feature>
<feature type="transmembrane region" description="Helical" evidence="9">
    <location>
        <begin position="449"/>
        <end position="468"/>
    </location>
</feature>
<feature type="transmembrane region" description="Helical" evidence="9">
    <location>
        <begin position="617"/>
        <end position="643"/>
    </location>
</feature>
<keyword evidence="3" id="KW-0813">Transport</keyword>
<gene>
    <name evidence="11" type="ORF">G2W53_042933</name>
</gene>
<dbReference type="Pfam" id="PF00005">
    <property type="entry name" value="ABC_tran"/>
    <property type="match status" value="1"/>
</dbReference>
<comment type="similarity">
    <text evidence="2">Belongs to the ABC transporter superfamily. ABCG family. PDR (TC 3.A.1.205) subfamily.</text>
</comment>
<proteinExistence type="inferred from homology"/>
<organism evidence="11 12">
    <name type="scientific">Senna tora</name>
    <dbReference type="NCBI Taxonomy" id="362788"/>
    <lineage>
        <taxon>Eukaryota</taxon>
        <taxon>Viridiplantae</taxon>
        <taxon>Streptophyta</taxon>
        <taxon>Embryophyta</taxon>
        <taxon>Tracheophyta</taxon>
        <taxon>Spermatophyta</taxon>
        <taxon>Magnoliopsida</taxon>
        <taxon>eudicotyledons</taxon>
        <taxon>Gunneridae</taxon>
        <taxon>Pentapetalae</taxon>
        <taxon>rosids</taxon>
        <taxon>fabids</taxon>
        <taxon>Fabales</taxon>
        <taxon>Fabaceae</taxon>
        <taxon>Caesalpinioideae</taxon>
        <taxon>Cassia clade</taxon>
        <taxon>Senna</taxon>
    </lineage>
</organism>
<dbReference type="GO" id="GO:0016887">
    <property type="term" value="F:ATP hydrolysis activity"/>
    <property type="evidence" value="ECO:0007669"/>
    <property type="project" value="InterPro"/>
</dbReference>
<dbReference type="InterPro" id="IPR013525">
    <property type="entry name" value="ABC2_TM"/>
</dbReference>
<feature type="transmembrane region" description="Helical" evidence="9">
    <location>
        <begin position="1088"/>
        <end position="1107"/>
    </location>
</feature>
<name>A0A834SN62_9FABA</name>
<evidence type="ECO:0000259" key="10">
    <source>
        <dbReference type="PROSITE" id="PS50893"/>
    </source>
</evidence>
<comment type="subcellular location">
    <subcellularLocation>
        <location evidence="1">Membrane</location>
        <topology evidence="1">Multi-pass membrane protein</topology>
    </subcellularLocation>
</comment>
<dbReference type="OrthoDB" id="66620at2759"/>
<keyword evidence="12" id="KW-1185">Reference proteome</keyword>
<evidence type="ECO:0000256" key="3">
    <source>
        <dbReference type="ARBA" id="ARBA00022448"/>
    </source>
</evidence>
<dbReference type="Pfam" id="PF08370">
    <property type="entry name" value="PDR_assoc"/>
    <property type="match status" value="1"/>
</dbReference>
<dbReference type="Proteomes" id="UP000634136">
    <property type="component" value="Unassembled WGS sequence"/>
</dbReference>
<feature type="transmembrane region" description="Helical" evidence="9">
    <location>
        <begin position="510"/>
        <end position="532"/>
    </location>
</feature>
<dbReference type="InterPro" id="IPR003439">
    <property type="entry name" value="ABC_transporter-like_ATP-bd"/>
</dbReference>
<protein>
    <submittedName>
        <fullName evidence="11">Pleiotropic drug resistance protein 3-like</fullName>
    </submittedName>
</protein>
<dbReference type="GO" id="GO:0005886">
    <property type="term" value="C:plasma membrane"/>
    <property type="evidence" value="ECO:0007669"/>
    <property type="project" value="UniProtKB-ARBA"/>
</dbReference>
<evidence type="ECO:0000256" key="2">
    <source>
        <dbReference type="ARBA" id="ARBA00006012"/>
    </source>
</evidence>
<dbReference type="EMBL" id="JAAIUW010000013">
    <property type="protein sequence ID" value="KAF7803822.1"/>
    <property type="molecule type" value="Genomic_DNA"/>
</dbReference>
<feature type="transmembrane region" description="Helical" evidence="9">
    <location>
        <begin position="416"/>
        <end position="437"/>
    </location>
</feature>
<keyword evidence="4 9" id="KW-0812">Transmembrane</keyword>
<dbReference type="InterPro" id="IPR013581">
    <property type="entry name" value="PDR_assoc"/>
</dbReference>
<keyword evidence="8 9" id="KW-0472">Membrane</keyword>
<feature type="transmembrane region" description="Helical" evidence="9">
    <location>
        <begin position="1119"/>
        <end position="1141"/>
    </location>
</feature>
<evidence type="ECO:0000256" key="8">
    <source>
        <dbReference type="ARBA" id="ARBA00023136"/>
    </source>
</evidence>
<accession>A0A834SN62</accession>
<reference evidence="11" key="1">
    <citation type="submission" date="2020-09" db="EMBL/GenBank/DDBJ databases">
        <title>Genome-Enabled Discovery of Anthraquinone Biosynthesis in Senna tora.</title>
        <authorList>
            <person name="Kang S.-H."/>
            <person name="Pandey R.P."/>
            <person name="Lee C.-M."/>
            <person name="Sim J.-S."/>
            <person name="Jeong J.-T."/>
            <person name="Choi B.-S."/>
            <person name="Jung M."/>
            <person name="Ginzburg D."/>
            <person name="Zhao K."/>
            <person name="Won S.Y."/>
            <person name="Oh T.-J."/>
            <person name="Yu Y."/>
            <person name="Kim N.-H."/>
            <person name="Lee O.R."/>
            <person name="Lee T.-H."/>
            <person name="Bashyal P."/>
            <person name="Kim T.-S."/>
            <person name="Lee W.-H."/>
            <person name="Kawkins C."/>
            <person name="Kim C.-K."/>
            <person name="Kim J.S."/>
            <person name="Ahn B.O."/>
            <person name="Rhee S.Y."/>
            <person name="Sohng J.K."/>
        </authorList>
    </citation>
    <scope>NUCLEOTIDE SEQUENCE</scope>
    <source>
        <tissue evidence="11">Leaf</tissue>
    </source>
</reference>
<evidence type="ECO:0000256" key="1">
    <source>
        <dbReference type="ARBA" id="ARBA00004141"/>
    </source>
</evidence>
<evidence type="ECO:0000256" key="7">
    <source>
        <dbReference type="ARBA" id="ARBA00022989"/>
    </source>
</evidence>
<dbReference type="PROSITE" id="PS50893">
    <property type="entry name" value="ABC_TRANSPORTER_2"/>
    <property type="match status" value="2"/>
</dbReference>
<evidence type="ECO:0000256" key="6">
    <source>
        <dbReference type="ARBA" id="ARBA00022840"/>
    </source>
</evidence>
<dbReference type="InterPro" id="IPR027417">
    <property type="entry name" value="P-loop_NTPase"/>
</dbReference>
<feature type="transmembrane region" description="Helical" evidence="9">
    <location>
        <begin position="544"/>
        <end position="566"/>
    </location>
</feature>
<sequence length="1557" mass="174113">MGDFLIGGLSTGVKAQATEAAENTIDLGSGRDQESDNEIDYAVQWAAIERLPTYNILRSCLLNEIEGQEGSTGKRVVDVAQLGANECHLFVERLIKPFEHDNLQLLKKIKKRIDNVEAECEVIRGKPLPTLWNSLTSVLFNLGKLLGTKSRKDTISIINDVSGIIEPGRMTLLLGSSGGGKTSLLKALSGNLDASLKIKMPHLFANAMTCQILGLDICADNMVGDALRRGVSGGEKKRLTPAEMIVGPTKALFMDEITNGLDSSTAFQTIACLQQLAHITDATVLVSLLQSATETFDLFDDLILMSGGKIVYHGPRDQVLQFFEELWVQMSSEERKDQAQYWYLTELPYSYVSVDMFSRKFKVSPIGKKLEANLSQPFDKTKSHKEAISFSFNSLSKWKLIKGCASREFLLMKRNYFIYVFKTSQLIVIAFMAMTVFLRTRMDVDVLHANYYMGALFYALVILLVDGIPEMSMTLQRLDLPLSFVESLVWTVLTYYVIGYSPEVQRFFRHFVLLFAVHLTSISMFHFLASIFRNMASSMAAGSYALLGVSLFSGFIISKPSMPVWLKWGFWLSPLSYGELGLTLNEFLARWQKMLSTNTTIGRTTLESRGLNFDGHLYWISLGALFGFTFVFFVGFVVALSFLHSSGSSHAIISSKKLAEIQASKAVIPFTPLTVVFQDLQYYVGTPLEMRENGFTQKRLQLLCDITGSLRPGVLTALMEIKIGGYPKVQETFARVSGYCEQSDIHSPLITVEESVIFSAWLRLDAQIDSKVKTEFVNQVLETIELDGIKDSLVGIPGVNGLSLEQRKRLTIAVELVANPSIIFLDEPTTGLDARAAAIVMRAIKNIAYTGRTILILLKSGGRMIYAGPLGQQSRRVIAYFEAISQVPKVRDNHNPATWMLEITLSSEAEMGVDVAQLYKESKLYESNKELARQLSTPPADSKDLSFPTLFSQGGWAQFKSCLWKQHLSYWRNPSYNLLRLLYAFVSSLLLGVLFWNKGQKIDNQQDVFNIFGSMYTASIFMGINNCSTVLYYVDRERTVMYRERFAGMYSSWAYSLAQLGVEVPYLFIQAVLFVAITYPMIGYYGSAYKVFWCFYVIFCTFLYYNYMGMMLVSLTPTYMLAAIISSGFYTTFNLFAGFLIPKHDLVKLPGTKSRKATISIINDISGIIEPGRGGKTSLLKSLSGNLDASLKINGEISYNGYQIEEFVPQKTSAYISQYDVHIPEMTVREIVDFSARCQGVGSRAGIMMELSRKEKEAGIIPNPDVDTYMKNLGKLLGTKSRKDTISIINDVSGIIEPGRMTLLLGSSGGGKTSLLKALSGNLDASLKIKMPHLFANAMTCQILGLDICADNMVGDALRRGISGGEKKRLTTAEMIVGPTKALFMDETSNGLDSSTAFQTIACLQQLAHITDATVLEFFEECGFRCPQRKGVADFLQEVISRKDQAQYWYRNELPYSYVSVDMFSRKFKVSPIGKKLEAKLSEPFDKTKSQKEAISFSFNSLSKWELFKACASREFLLMKRNYFIYVFKTSQLIVIALVAMTVFLRTRMEVDVLHAN</sequence>
<comment type="caution">
    <text evidence="11">The sequence shown here is derived from an EMBL/GenBank/DDBJ whole genome shotgun (WGS) entry which is preliminary data.</text>
</comment>
<dbReference type="GO" id="GO:0140359">
    <property type="term" value="F:ABC-type transporter activity"/>
    <property type="evidence" value="ECO:0007669"/>
    <property type="project" value="InterPro"/>
</dbReference>
<feature type="transmembrane region" description="Helical" evidence="9">
    <location>
        <begin position="1055"/>
        <end position="1082"/>
    </location>
</feature>
<dbReference type="Gene3D" id="3.40.50.300">
    <property type="entry name" value="P-loop containing nucleotide triphosphate hydrolases"/>
    <property type="match status" value="6"/>
</dbReference>
<keyword evidence="7 9" id="KW-1133">Transmembrane helix</keyword>
<keyword evidence="6" id="KW-0067">ATP-binding</keyword>
<feature type="transmembrane region" description="Helical" evidence="9">
    <location>
        <begin position="1008"/>
        <end position="1034"/>
    </location>
</feature>
<evidence type="ECO:0000256" key="5">
    <source>
        <dbReference type="ARBA" id="ARBA00022741"/>
    </source>
</evidence>
<feature type="transmembrane region" description="Helical" evidence="9">
    <location>
        <begin position="978"/>
        <end position="996"/>
    </location>
</feature>
<evidence type="ECO:0000256" key="4">
    <source>
        <dbReference type="ARBA" id="ARBA00022692"/>
    </source>
</evidence>